<gene>
    <name evidence="8" type="primary">LOC109481816</name>
</gene>
<feature type="coiled-coil region" evidence="4">
    <location>
        <begin position="493"/>
        <end position="527"/>
    </location>
</feature>
<keyword evidence="3 4" id="KW-0175">Coiled coil</keyword>
<evidence type="ECO:0000256" key="1">
    <source>
        <dbReference type="ARBA" id="ARBA00007026"/>
    </source>
</evidence>
<dbReference type="InterPro" id="IPR001660">
    <property type="entry name" value="SAM"/>
</dbReference>
<feature type="compositionally biased region" description="Polar residues" evidence="5">
    <location>
        <begin position="1306"/>
        <end position="1322"/>
    </location>
</feature>
<name>A0A6P4ZSY5_BRABE</name>
<dbReference type="FunFam" id="1.10.150.50:FF:000003">
    <property type="entry name" value="liprin-alpha-2 isoform X1"/>
    <property type="match status" value="1"/>
</dbReference>
<feature type="coiled-coil region" evidence="4">
    <location>
        <begin position="50"/>
        <end position="127"/>
    </location>
</feature>
<evidence type="ECO:0000259" key="6">
    <source>
        <dbReference type="PROSITE" id="PS50105"/>
    </source>
</evidence>
<dbReference type="Pfam" id="PF00536">
    <property type="entry name" value="SAM_1"/>
    <property type="match status" value="2"/>
</dbReference>
<feature type="region of interest" description="Disordered" evidence="5">
    <location>
        <begin position="686"/>
        <end position="891"/>
    </location>
</feature>
<feature type="compositionally biased region" description="Low complexity" evidence="5">
    <location>
        <begin position="801"/>
        <end position="819"/>
    </location>
</feature>
<evidence type="ECO:0000313" key="7">
    <source>
        <dbReference type="Proteomes" id="UP000515135"/>
    </source>
</evidence>
<evidence type="ECO:0000256" key="5">
    <source>
        <dbReference type="SAM" id="MobiDB-lite"/>
    </source>
</evidence>
<dbReference type="InterPro" id="IPR029515">
    <property type="entry name" value="Liprin"/>
</dbReference>
<feature type="compositionally biased region" description="Basic and acidic residues" evidence="5">
    <location>
        <begin position="759"/>
        <end position="770"/>
    </location>
</feature>
<dbReference type="SMART" id="SM00454">
    <property type="entry name" value="SAM"/>
    <property type="match status" value="3"/>
</dbReference>
<dbReference type="GO" id="GO:0048786">
    <property type="term" value="C:presynaptic active zone"/>
    <property type="evidence" value="ECO:0007669"/>
    <property type="project" value="TreeGrafter"/>
</dbReference>
<evidence type="ECO:0000256" key="4">
    <source>
        <dbReference type="SAM" id="Coils"/>
    </source>
</evidence>
<proteinExistence type="inferred from homology"/>
<sequence length="1322" mass="147629">MVDIMMCDVMPTISEDSISQRGSLAGGDDANFEQLMVNMLDERDKLLDSLRATQESLATTQSTMKELQQERDSLQRQLQSSLPQEFAALTKELNMCREHLLEREEEISELKAERNNTRLLLEHLECLVSRHERSLRMTVVKRQSQNPAGVSSEVEVLKALKSLFEHHKALDEKVRERLRVALERVAALEEEVANKNSELDGLRGQKMVEKGGEEGDSTVEKMEDGEQTQEAPRTNSLPGKRLSNGSIDPDDHVSRVVELQDTLEKQNADLKAARDRVSELAGQIGGLEDSLQQAQRDLVKSSESAAKQQRDLREAMAQKEDMEERITTLEKRYLSVQREATSLHDLNDKLETELANKDSALKQSEDKVHQLQERLELAEQQLSQLSRRADQLPGVEAELAKRDAALTQITWSQKQYTGTTMAEERHGTVAERLAHLEDQLEETTLELTRARQREKMNEEHNARLSETVDKLLTESNERLQLHLKERMSALDDKNSLTQELEFTRKRLEETQLEKEKLLEEIDKVKNDGDFRKAHNAGRTMTDGRSLPDLSARYPLSPNIVVGGQDGSGVPRRPTPGRYRADPSRVQTLNEQEWEKAEQATVLANVQQAFESDSEFGIEEEDEDGVYSAVDLLSPSGHTDAQTLARMLQEQLDAINNEIRLIQEEKESTEQRAEEIESRVQSTFDLGSIGRLRSERLGSTSPSGSGRSTPKLPRSPAVDTQGGDGGGTQSPGSGGGFGLPTATSLSSESSNTSSQSPASSKEDSKEERSIKCESSPPTPRSLQLDRVAAALAAHSSEDVRSSGDSQSTPSPLSSTNSSQDSLHKQPPKKRGIKSSIGRLFGKKKGEGGKMASNSKELLGAGEGDVSQDAMGLGVGPGQKREMERRLKKNGSQMRTSEKYELLEEARRSGLPFALWNGPTIVAWLELWVGMPAWYVAACRANVKSGAIMSALSDQEIQREIGISNPLHRLKLRLAIQEMVSLTSPSAPSTSRTTTGNVWVTREEMESENQAIPAFTKLDHLIEQLSALEEEPTNPDQLVSQAIEQRDLKTLAYGDMNHEWIGNEWLPSLGLPQYRSTFMECLVDARMLDHLTKKDLRGQLKMVDSFHRTSLQYGIQCLKRLNYDRKELERQREDSNNEVKDVLVWTNERVIRWVQSIGLREYASNLIESGVHGALIALDDSFDHNSMALALQIPTTNQQDDIEPMGRFDGKQGLPNALMARQVLEREFNSLLALGTDRRPLEGDGNFKRQPSWRRRLRPKEVGGMKEREAVMAGADGTGTLPSNFRIRGPGPQPMSTSPGSRRHQRDGSSPSPQPMTNVRTYSC</sequence>
<protein>
    <submittedName>
        <fullName evidence="8">Liprin-alpha-1-like isoform X1</fullName>
    </submittedName>
</protein>
<dbReference type="OrthoDB" id="2132119at2759"/>
<dbReference type="CDD" id="cd09568">
    <property type="entry name" value="SAM_liprin-alpha1_2_3_4_repeat3"/>
    <property type="match status" value="1"/>
</dbReference>
<dbReference type="InterPro" id="IPR037622">
    <property type="entry name" value="LIP-1_SAM_3"/>
</dbReference>
<feature type="domain" description="SAM" evidence="6">
    <location>
        <begin position="1143"/>
        <end position="1200"/>
    </location>
</feature>
<evidence type="ECO:0000256" key="2">
    <source>
        <dbReference type="ARBA" id="ARBA00022737"/>
    </source>
</evidence>
<feature type="region of interest" description="Disordered" evidence="5">
    <location>
        <begin position="532"/>
        <end position="551"/>
    </location>
</feature>
<dbReference type="SUPFAM" id="SSF47769">
    <property type="entry name" value="SAM/Pointed domain"/>
    <property type="match status" value="3"/>
</dbReference>
<dbReference type="SUPFAM" id="SSF57997">
    <property type="entry name" value="Tropomyosin"/>
    <property type="match status" value="1"/>
</dbReference>
<dbReference type="Pfam" id="PF25526">
    <property type="entry name" value="LIP-1"/>
    <property type="match status" value="1"/>
</dbReference>
<keyword evidence="2" id="KW-0677">Repeat</keyword>
<dbReference type="CDD" id="cd09565">
    <property type="entry name" value="SAM_liprin-alpha1_2_3_4_repeat2"/>
    <property type="match status" value="1"/>
</dbReference>
<dbReference type="GeneID" id="109481816"/>
<feature type="compositionally biased region" description="Basic and acidic residues" evidence="5">
    <location>
        <begin position="308"/>
        <end position="320"/>
    </location>
</feature>
<feature type="compositionally biased region" description="Polar residues" evidence="5">
    <location>
        <begin position="228"/>
        <end position="237"/>
    </location>
</feature>
<dbReference type="RefSeq" id="XP_019639963.1">
    <property type="nucleotide sequence ID" value="XM_019784404.1"/>
</dbReference>
<dbReference type="KEGG" id="bbel:109481816"/>
<accession>A0A6P4ZSY5</accession>
<dbReference type="PROSITE" id="PS50105">
    <property type="entry name" value="SAM_DOMAIN"/>
    <property type="match status" value="3"/>
</dbReference>
<dbReference type="Gene3D" id="1.10.287.2610">
    <property type="match status" value="1"/>
</dbReference>
<dbReference type="CDD" id="cd09562">
    <property type="entry name" value="SAM_liprin-alpha1_2_3_4_repeat1"/>
    <property type="match status" value="1"/>
</dbReference>
<dbReference type="InterPro" id="IPR013761">
    <property type="entry name" value="SAM/pointed_sf"/>
</dbReference>
<reference evidence="8" key="1">
    <citation type="submission" date="2025-08" db="UniProtKB">
        <authorList>
            <consortium name="RefSeq"/>
        </authorList>
    </citation>
    <scope>IDENTIFICATION</scope>
    <source>
        <tissue evidence="8">Gonad</tissue>
    </source>
</reference>
<dbReference type="InterPro" id="IPR037621">
    <property type="entry name" value="LIP-1_SAM_2"/>
</dbReference>
<dbReference type="InterPro" id="IPR037620">
    <property type="entry name" value="LIP-1_SAM_1"/>
</dbReference>
<dbReference type="InterPro" id="IPR057892">
    <property type="entry name" value="LIP-1_CC2"/>
</dbReference>
<organism evidence="7 8">
    <name type="scientific">Branchiostoma belcheri</name>
    <name type="common">Amphioxus</name>
    <dbReference type="NCBI Taxonomy" id="7741"/>
    <lineage>
        <taxon>Eukaryota</taxon>
        <taxon>Metazoa</taxon>
        <taxon>Chordata</taxon>
        <taxon>Cephalochordata</taxon>
        <taxon>Leptocardii</taxon>
        <taxon>Amphioxiformes</taxon>
        <taxon>Branchiostomatidae</taxon>
        <taxon>Branchiostoma</taxon>
    </lineage>
</organism>
<comment type="similarity">
    <text evidence="1">Belongs to the liprin family. Liprin-alpha subfamily.</text>
</comment>
<feature type="compositionally biased region" description="Low complexity" evidence="5">
    <location>
        <begin position="697"/>
        <end position="709"/>
    </location>
</feature>
<dbReference type="PANTHER" id="PTHR12587:SF20">
    <property type="entry name" value="LIPRIN-ALPHA, ISOFORM E"/>
    <property type="match status" value="1"/>
</dbReference>
<dbReference type="GO" id="GO:0005737">
    <property type="term" value="C:cytoplasm"/>
    <property type="evidence" value="ECO:0007669"/>
    <property type="project" value="UniProtKB-ARBA"/>
</dbReference>
<feature type="region of interest" description="Disordered" evidence="5">
    <location>
        <begin position="1237"/>
        <end position="1322"/>
    </location>
</feature>
<feature type="compositionally biased region" description="Polar residues" evidence="5">
    <location>
        <begin position="295"/>
        <end position="307"/>
    </location>
</feature>
<evidence type="ECO:0000313" key="8">
    <source>
        <dbReference type="RefSeq" id="XP_019639963.1"/>
    </source>
</evidence>
<dbReference type="Gene3D" id="1.10.150.50">
    <property type="entry name" value="Transcription Factor, Ets-1"/>
    <property type="match status" value="3"/>
</dbReference>
<dbReference type="FunFam" id="1.10.150.50:FF:000002">
    <property type="entry name" value="PTPRF interacting protein alpha 1"/>
    <property type="match status" value="1"/>
</dbReference>
<feature type="compositionally biased region" description="Gly residues" evidence="5">
    <location>
        <begin position="721"/>
        <end position="737"/>
    </location>
</feature>
<dbReference type="PANTHER" id="PTHR12587">
    <property type="entry name" value="LAR INTERACTING PROTEIN LIP -RELATED PROTEIN"/>
    <property type="match status" value="1"/>
</dbReference>
<feature type="region of interest" description="Disordered" evidence="5">
    <location>
        <begin position="295"/>
        <end position="320"/>
    </location>
</feature>
<feature type="coiled-coil region" evidence="4">
    <location>
        <begin position="637"/>
        <end position="678"/>
    </location>
</feature>
<feature type="domain" description="SAM" evidence="6">
    <location>
        <begin position="1062"/>
        <end position="1119"/>
    </location>
</feature>
<feature type="compositionally biased region" description="Basic and acidic residues" evidence="5">
    <location>
        <begin position="1257"/>
        <end position="1268"/>
    </location>
</feature>
<feature type="region of interest" description="Disordered" evidence="5">
    <location>
        <begin position="203"/>
        <end position="251"/>
    </location>
</feature>
<feature type="region of interest" description="Disordered" evidence="5">
    <location>
        <begin position="557"/>
        <end position="582"/>
    </location>
</feature>
<dbReference type="Proteomes" id="UP000515135">
    <property type="component" value="Unplaced"/>
</dbReference>
<feature type="domain" description="SAM" evidence="6">
    <location>
        <begin position="914"/>
        <end position="980"/>
    </location>
</feature>
<evidence type="ECO:0000256" key="3">
    <source>
        <dbReference type="ARBA" id="ARBA00023054"/>
    </source>
</evidence>
<feature type="compositionally biased region" description="Low complexity" evidence="5">
    <location>
        <begin position="743"/>
        <end position="758"/>
    </location>
</feature>
<dbReference type="Pfam" id="PF07647">
    <property type="entry name" value="SAM_2"/>
    <property type="match status" value="1"/>
</dbReference>
<feature type="compositionally biased region" description="Basic and acidic residues" evidence="5">
    <location>
        <begin position="203"/>
        <end position="224"/>
    </location>
</feature>
<keyword evidence="7" id="KW-1185">Reference proteome</keyword>
<dbReference type="GO" id="GO:0050808">
    <property type="term" value="P:synapse organization"/>
    <property type="evidence" value="ECO:0007669"/>
    <property type="project" value="TreeGrafter"/>
</dbReference>